<reference evidence="1 2" key="1">
    <citation type="submission" date="2019-09" db="EMBL/GenBank/DDBJ databases">
        <title>Photobacterium damselae subsp. damselae CDC-2227-81, a human clinical isolate.</title>
        <authorList>
            <person name="Osorio C.R."/>
        </authorList>
    </citation>
    <scope>NUCLEOTIDE SEQUENCE [LARGE SCALE GENOMIC DNA]</scope>
    <source>
        <strain evidence="1 2">CDC-2227-81</strain>
    </source>
</reference>
<name>A0AAD3ZU87_PHODD</name>
<proteinExistence type="predicted"/>
<protein>
    <submittedName>
        <fullName evidence="1">Uncharacterized protein</fullName>
    </submittedName>
</protein>
<evidence type="ECO:0000313" key="1">
    <source>
        <dbReference type="EMBL" id="KAB1176619.1"/>
    </source>
</evidence>
<comment type="caution">
    <text evidence="1">The sequence shown here is derived from an EMBL/GenBank/DDBJ whole genome shotgun (WGS) entry which is preliminary data.</text>
</comment>
<organism evidence="1 2">
    <name type="scientific">Photobacterium damselae subsp. damselae</name>
    <name type="common">Listonella damsela</name>
    <dbReference type="NCBI Taxonomy" id="85581"/>
    <lineage>
        <taxon>Bacteria</taxon>
        <taxon>Pseudomonadati</taxon>
        <taxon>Pseudomonadota</taxon>
        <taxon>Gammaproteobacteria</taxon>
        <taxon>Vibrionales</taxon>
        <taxon>Vibrionaceae</taxon>
        <taxon>Photobacterium</taxon>
    </lineage>
</organism>
<dbReference type="Proteomes" id="UP000480943">
    <property type="component" value="Unassembled WGS sequence"/>
</dbReference>
<dbReference type="RefSeq" id="WP_106341066.1">
    <property type="nucleotide sequence ID" value="NZ_PVXI01000151.1"/>
</dbReference>
<dbReference type="EMBL" id="VZUQ01000086">
    <property type="protein sequence ID" value="KAB1176619.1"/>
    <property type="molecule type" value="Genomic_DNA"/>
</dbReference>
<sequence length="260" mass="30271">MQQRDNQIKDNPKHHFITDMWITIDSLISESSLLINDSIRTKIEHQTTTLLQEIDPTLSAIISTNHDQKLACILIESCSKTLSRDIINLCPKSLKIREFLSEYRLPELPFDIEVTEEYIEKFASIYAEGDHEHILIRSLFKNVVFDFSYLNGVIECAVIYDENDLINTLNSHNSIHNKVTNKPVSDAQLRHLIANLDLVVDTIIKTIITILLGEYIIFNVIRFHCLEKSHKAKFDERFEKRIESNIIEMRNISLKFLQFV</sequence>
<dbReference type="AlphaFoldDB" id="A0AAD3ZU87"/>
<gene>
    <name evidence="1" type="ORF">F6450_18035</name>
</gene>
<evidence type="ECO:0000313" key="2">
    <source>
        <dbReference type="Proteomes" id="UP000480943"/>
    </source>
</evidence>
<accession>A0AAD3ZU87</accession>